<accession>A0ABQ0WUS1</accession>
<proteinExistence type="predicted"/>
<name>A0ABQ0WUS1_9LACO</name>
<protein>
    <submittedName>
        <fullName evidence="1">Uncharacterized protein</fullName>
    </submittedName>
</protein>
<dbReference type="EMBL" id="BJZK01000006">
    <property type="protein sequence ID" value="GEO71605.1"/>
    <property type="molecule type" value="Genomic_DNA"/>
</dbReference>
<gene>
    <name evidence="1" type="ORF">LZY01_07730</name>
</gene>
<keyword evidence="2" id="KW-1185">Reference proteome</keyword>
<comment type="caution">
    <text evidence="1">The sequence shown here is derived from an EMBL/GenBank/DDBJ whole genome shotgun (WGS) entry which is preliminary data.</text>
</comment>
<dbReference type="Proteomes" id="UP000321794">
    <property type="component" value="Unassembled WGS sequence"/>
</dbReference>
<organism evidence="1 2">
    <name type="scientific">Levilactobacillus zymae</name>
    <dbReference type="NCBI Taxonomy" id="267363"/>
    <lineage>
        <taxon>Bacteria</taxon>
        <taxon>Bacillati</taxon>
        <taxon>Bacillota</taxon>
        <taxon>Bacilli</taxon>
        <taxon>Lactobacillales</taxon>
        <taxon>Lactobacillaceae</taxon>
        <taxon>Levilactobacillus</taxon>
    </lineage>
</organism>
<reference evidence="1 2" key="1">
    <citation type="submission" date="2019-07" db="EMBL/GenBank/DDBJ databases">
        <title>Whole genome shotgun sequence of Lactobacillus zymae NBRC 107157.</title>
        <authorList>
            <person name="Hosoyama A."/>
            <person name="Uohara A."/>
            <person name="Ohji S."/>
            <person name="Ichikawa N."/>
        </authorList>
    </citation>
    <scope>NUCLEOTIDE SEQUENCE [LARGE SCALE GENOMIC DNA]</scope>
    <source>
        <strain evidence="1 2">NBRC 107157</strain>
    </source>
</reference>
<evidence type="ECO:0000313" key="2">
    <source>
        <dbReference type="Proteomes" id="UP000321794"/>
    </source>
</evidence>
<sequence length="63" mass="6991">MSGLGVLVWREICDNEPWNQRISEGNINVENQARSQFVGDPGCDLTVKRRGGLYVAVDHGVYA</sequence>
<evidence type="ECO:0000313" key="1">
    <source>
        <dbReference type="EMBL" id="GEO71605.1"/>
    </source>
</evidence>